<dbReference type="NCBIfam" id="TIGR01951">
    <property type="entry name" value="nusB"/>
    <property type="match status" value="1"/>
</dbReference>
<dbReference type="SUPFAM" id="SSF48013">
    <property type="entry name" value="NusB-like"/>
    <property type="match status" value="1"/>
</dbReference>
<evidence type="ECO:0000256" key="6">
    <source>
        <dbReference type="HAMAP-Rule" id="MF_00073"/>
    </source>
</evidence>
<dbReference type="InterPro" id="IPR006027">
    <property type="entry name" value="NusB_RsmB_TIM44"/>
</dbReference>
<dbReference type="HAMAP" id="MF_00073">
    <property type="entry name" value="NusB"/>
    <property type="match status" value="1"/>
</dbReference>
<dbReference type="Gene3D" id="1.10.940.10">
    <property type="entry name" value="NusB-like"/>
    <property type="match status" value="1"/>
</dbReference>
<evidence type="ECO:0000256" key="5">
    <source>
        <dbReference type="ARBA" id="ARBA00023163"/>
    </source>
</evidence>
<comment type="similarity">
    <text evidence="1 6">Belongs to the NusB family.</text>
</comment>
<dbReference type="GO" id="GO:0003723">
    <property type="term" value="F:RNA binding"/>
    <property type="evidence" value="ECO:0007669"/>
    <property type="project" value="UniProtKB-UniRule"/>
</dbReference>
<dbReference type="GO" id="GO:0005829">
    <property type="term" value="C:cytosol"/>
    <property type="evidence" value="ECO:0007669"/>
    <property type="project" value="TreeGrafter"/>
</dbReference>
<evidence type="ECO:0000256" key="2">
    <source>
        <dbReference type="ARBA" id="ARBA00022814"/>
    </source>
</evidence>
<dbReference type="GO" id="GO:0031564">
    <property type="term" value="P:transcription antitermination"/>
    <property type="evidence" value="ECO:0007669"/>
    <property type="project" value="UniProtKB-KW"/>
</dbReference>
<evidence type="ECO:0000256" key="4">
    <source>
        <dbReference type="ARBA" id="ARBA00023015"/>
    </source>
</evidence>
<evidence type="ECO:0000313" key="8">
    <source>
        <dbReference type="EMBL" id="TGG90375.1"/>
    </source>
</evidence>
<dbReference type="EMBL" id="SRMF01000013">
    <property type="protein sequence ID" value="TGG90375.1"/>
    <property type="molecule type" value="Genomic_DNA"/>
</dbReference>
<protein>
    <recommendedName>
        <fullName evidence="6">Transcription antitermination protein NusB</fullName>
    </recommendedName>
    <alternativeName>
        <fullName evidence="6">Antitermination factor NusB</fullName>
    </alternativeName>
</protein>
<name>A0A4Z0W4R6_9GAMM</name>
<keyword evidence="4 6" id="KW-0805">Transcription regulation</keyword>
<gene>
    <name evidence="6 8" type="primary">nusB</name>
    <name evidence="8" type="ORF">E4656_18405</name>
</gene>
<evidence type="ECO:0000256" key="1">
    <source>
        <dbReference type="ARBA" id="ARBA00005952"/>
    </source>
</evidence>
<dbReference type="InterPro" id="IPR035926">
    <property type="entry name" value="NusB-like_sf"/>
</dbReference>
<dbReference type="InterPro" id="IPR011605">
    <property type="entry name" value="NusB_fam"/>
</dbReference>
<dbReference type="GO" id="GO:0006353">
    <property type="term" value="P:DNA-templated transcription termination"/>
    <property type="evidence" value="ECO:0007669"/>
    <property type="project" value="UniProtKB-UniRule"/>
</dbReference>
<reference evidence="8 9" key="1">
    <citation type="submission" date="2019-04" db="EMBL/GenBank/DDBJ databases">
        <title>Natronospirillum operosus gen. nov., sp. nov., a haloalkaliphilic satellite isolated from decaying biomass of laboratory culture of cyanobacterium Geitlerinema sp. and proposal of Natronospirillaceae fam. nov. and Saccharospirillaceae fam. nov.</title>
        <authorList>
            <person name="Kevbrin V."/>
            <person name="Boltyanskaya Y."/>
            <person name="Koziaeva V."/>
            <person name="Grouzdev D.S."/>
            <person name="Park M."/>
            <person name="Cho J."/>
        </authorList>
    </citation>
    <scope>NUCLEOTIDE SEQUENCE [LARGE SCALE GENOMIC DNA]</scope>
    <source>
        <strain evidence="8 9">G-116</strain>
    </source>
</reference>
<comment type="caution">
    <text evidence="8">The sequence shown here is derived from an EMBL/GenBank/DDBJ whole genome shotgun (WGS) entry which is preliminary data.</text>
</comment>
<feature type="domain" description="NusB/RsmB/TIM44" evidence="7">
    <location>
        <begin position="10"/>
        <end position="135"/>
    </location>
</feature>
<organism evidence="8 9">
    <name type="scientific">Natronospirillum operosum</name>
    <dbReference type="NCBI Taxonomy" id="2759953"/>
    <lineage>
        <taxon>Bacteria</taxon>
        <taxon>Pseudomonadati</taxon>
        <taxon>Pseudomonadota</taxon>
        <taxon>Gammaproteobacteria</taxon>
        <taxon>Oceanospirillales</taxon>
        <taxon>Natronospirillaceae</taxon>
        <taxon>Natronospirillum</taxon>
    </lineage>
</organism>
<dbReference type="Pfam" id="PF01029">
    <property type="entry name" value="NusB"/>
    <property type="match status" value="1"/>
</dbReference>
<keyword evidence="9" id="KW-1185">Reference proteome</keyword>
<comment type="function">
    <text evidence="6">Involved in transcription antitermination. Required for transcription of ribosomal RNA (rRNA) genes. Binds specifically to the boxA antiterminator sequence of the ribosomal RNA (rrn) operons.</text>
</comment>
<keyword evidence="3 6" id="KW-0694">RNA-binding</keyword>
<keyword evidence="2 6" id="KW-0889">Transcription antitermination</keyword>
<keyword evidence="5 6" id="KW-0804">Transcription</keyword>
<sequence length="144" mass="16496">MSDFKPAARRKARHMAMQALYQWHISKASANEIEAQFMVDQNMEKVDKSYFHELLHQVTGRTGELDELLGTVLDRKVSELTPVEMAILRLGAYELQHRIDVPYRVVINEGVELAKSFGATEGHRYVNGVLDKLSRTLRQAEQAR</sequence>
<evidence type="ECO:0000313" key="9">
    <source>
        <dbReference type="Proteomes" id="UP000297475"/>
    </source>
</evidence>
<dbReference type="PANTHER" id="PTHR11078">
    <property type="entry name" value="N UTILIZATION SUBSTANCE PROTEIN B-RELATED"/>
    <property type="match status" value="1"/>
</dbReference>
<dbReference type="OrthoDB" id="9789556at2"/>
<dbReference type="AlphaFoldDB" id="A0A4Z0W4R6"/>
<dbReference type="PANTHER" id="PTHR11078:SF3">
    <property type="entry name" value="ANTITERMINATION NUSB DOMAIN-CONTAINING PROTEIN"/>
    <property type="match status" value="1"/>
</dbReference>
<dbReference type="RefSeq" id="WP_135484790.1">
    <property type="nucleotide sequence ID" value="NZ_SRMF01000013.1"/>
</dbReference>
<dbReference type="FunFam" id="1.10.940.10:FF:000001">
    <property type="entry name" value="Transcription antitermination factor NusB"/>
    <property type="match status" value="1"/>
</dbReference>
<dbReference type="Proteomes" id="UP000297475">
    <property type="component" value="Unassembled WGS sequence"/>
</dbReference>
<proteinExistence type="inferred from homology"/>
<accession>A0A4Z0W4R6</accession>
<evidence type="ECO:0000256" key="3">
    <source>
        <dbReference type="ARBA" id="ARBA00022884"/>
    </source>
</evidence>
<evidence type="ECO:0000259" key="7">
    <source>
        <dbReference type="Pfam" id="PF01029"/>
    </source>
</evidence>